<dbReference type="InterPro" id="IPR002611">
    <property type="entry name" value="IstB_ATP-bd"/>
</dbReference>
<evidence type="ECO:0000259" key="1">
    <source>
        <dbReference type="Pfam" id="PF01695"/>
    </source>
</evidence>
<sequence length="224" mass="25369">MNYCRGKSVRKSLMVYSSPCSLLPLGYKPHCSIPRKRFSAIPSRKRVAARPASTNSRASRITMLLYPWPKRDRRKADIVMIGNPGTRKTHLSIALGLKACVHGYSVRFFTAAGLVTKLAEAQDEKRLGRMLKELSRVNLLIVDELSYISLPRQGAELLFQVISERSERGSIIINTNLDFSKWEEIFGDRMLAAALVDRVTFKSHILNMNAESYRLKQLQKARAS</sequence>
<proteinExistence type="predicted"/>
<accession>A0A0S6UBV6</accession>
<dbReference type="Proteomes" id="UP000063718">
    <property type="component" value="Unassembled WGS sequence"/>
</dbReference>
<dbReference type="AlphaFoldDB" id="A0A0S6UBV6"/>
<dbReference type="PANTHER" id="PTHR30050">
    <property type="entry name" value="CHROMOSOMAL REPLICATION INITIATOR PROTEIN DNAA"/>
    <property type="match status" value="1"/>
</dbReference>
<evidence type="ECO:0000313" key="2">
    <source>
        <dbReference type="EMBL" id="GAF25283.1"/>
    </source>
</evidence>
<dbReference type="GO" id="GO:0006260">
    <property type="term" value="P:DNA replication"/>
    <property type="evidence" value="ECO:0007669"/>
    <property type="project" value="TreeGrafter"/>
</dbReference>
<dbReference type="Gene3D" id="3.40.50.300">
    <property type="entry name" value="P-loop containing nucleotide triphosphate hydrolases"/>
    <property type="match status" value="1"/>
</dbReference>
<dbReference type="PANTHER" id="PTHR30050:SF4">
    <property type="entry name" value="ATP-BINDING PROTEIN RV3427C IN INSERTION SEQUENCE-RELATED"/>
    <property type="match status" value="1"/>
</dbReference>
<dbReference type="EMBL" id="DF238840">
    <property type="protein sequence ID" value="GAF25283.1"/>
    <property type="molecule type" value="Genomic_DNA"/>
</dbReference>
<organism evidence="2">
    <name type="scientific">Moorella thermoacetica Y72</name>
    <dbReference type="NCBI Taxonomy" id="1325331"/>
    <lineage>
        <taxon>Bacteria</taxon>
        <taxon>Bacillati</taxon>
        <taxon>Bacillota</taxon>
        <taxon>Clostridia</taxon>
        <taxon>Neomoorellales</taxon>
        <taxon>Neomoorellaceae</taxon>
        <taxon>Neomoorella</taxon>
    </lineage>
</organism>
<dbReference type="InterPro" id="IPR027417">
    <property type="entry name" value="P-loop_NTPase"/>
</dbReference>
<reference evidence="2" key="1">
    <citation type="journal article" date="2014" name="Gene">
        <title>Genome-guided analysis of transformation efficiency and carbon dioxide assimilation by Moorella thermoacetica Y72.</title>
        <authorList>
            <person name="Tsukahara K."/>
            <person name="Kita A."/>
            <person name="Nakashimada Y."/>
            <person name="Hoshino T."/>
            <person name="Murakami K."/>
        </authorList>
    </citation>
    <scope>NUCLEOTIDE SEQUENCE [LARGE SCALE GENOMIC DNA]</scope>
    <source>
        <strain evidence="2">Y72</strain>
    </source>
</reference>
<protein>
    <submittedName>
        <fullName evidence="2">DNA replication protein</fullName>
    </submittedName>
</protein>
<dbReference type="GO" id="GO:0005524">
    <property type="term" value="F:ATP binding"/>
    <property type="evidence" value="ECO:0007669"/>
    <property type="project" value="InterPro"/>
</dbReference>
<dbReference type="CDD" id="cd00009">
    <property type="entry name" value="AAA"/>
    <property type="match status" value="1"/>
</dbReference>
<dbReference type="SUPFAM" id="SSF52540">
    <property type="entry name" value="P-loop containing nucleoside triphosphate hydrolases"/>
    <property type="match status" value="1"/>
</dbReference>
<dbReference type="Pfam" id="PF01695">
    <property type="entry name" value="IstB_IS21"/>
    <property type="match status" value="1"/>
</dbReference>
<feature type="domain" description="IstB-like ATP-binding" evidence="1">
    <location>
        <begin position="73"/>
        <end position="221"/>
    </location>
</feature>
<name>A0A0S6UBV6_NEOTH</name>
<gene>
    <name evidence="2" type="ORF">MTY_0613</name>
</gene>